<comment type="subcellular location">
    <subcellularLocation>
        <location evidence="1">Secreted</location>
    </subcellularLocation>
</comment>
<feature type="region of interest" description="Disordered" evidence="4">
    <location>
        <begin position="2235"/>
        <end position="2254"/>
    </location>
</feature>
<dbReference type="Gene3D" id="1.10.1330.10">
    <property type="entry name" value="Dockerin domain"/>
    <property type="match status" value="1"/>
</dbReference>
<feature type="region of interest" description="Disordered" evidence="4">
    <location>
        <begin position="2633"/>
        <end position="2658"/>
    </location>
</feature>
<organism evidence="6 7">
    <name type="scientific">Haliscomenobacter hydrossis (strain ATCC 27775 / DSM 1100 / LMG 10767 / O)</name>
    <dbReference type="NCBI Taxonomy" id="760192"/>
    <lineage>
        <taxon>Bacteria</taxon>
        <taxon>Pseudomonadati</taxon>
        <taxon>Bacteroidota</taxon>
        <taxon>Saprospiria</taxon>
        <taxon>Saprospirales</taxon>
        <taxon>Haliscomenobacteraceae</taxon>
        <taxon>Haliscomenobacter</taxon>
    </lineage>
</organism>
<protein>
    <submittedName>
        <fullName evidence="6">Cna B domain protein</fullName>
    </submittedName>
</protein>
<keyword evidence="2" id="KW-0964">Secreted</keyword>
<evidence type="ECO:0000256" key="3">
    <source>
        <dbReference type="ARBA" id="ARBA00022729"/>
    </source>
</evidence>
<dbReference type="InterPro" id="IPR051417">
    <property type="entry name" value="SDr/BOS_complex"/>
</dbReference>
<feature type="compositionally biased region" description="Polar residues" evidence="4">
    <location>
        <begin position="2383"/>
        <end position="2392"/>
    </location>
</feature>
<feature type="domain" description="SD-repeat containing protein B" evidence="5">
    <location>
        <begin position="2145"/>
        <end position="2272"/>
    </location>
</feature>
<dbReference type="SUPFAM" id="SSF49384">
    <property type="entry name" value="Carbohydrate-binding domain"/>
    <property type="match status" value="1"/>
</dbReference>
<dbReference type="InterPro" id="IPR008965">
    <property type="entry name" value="CBM2/CBM3_carb-bd_dom_sf"/>
</dbReference>
<feature type="domain" description="SD-repeat containing protein B" evidence="5">
    <location>
        <begin position="1485"/>
        <end position="1612"/>
    </location>
</feature>
<dbReference type="KEGG" id="hhy:Halhy_5717"/>
<dbReference type="InterPro" id="IPR025667">
    <property type="entry name" value="SprB_repeat"/>
</dbReference>
<feature type="domain" description="SD-repeat containing protein B" evidence="5">
    <location>
        <begin position="2675"/>
        <end position="2801"/>
    </location>
</feature>
<accession>F4KVW5</accession>
<sequence>MKKFYTYLQLGLWLLIVLAIPQIGSTQCTVTPIDIKEKTDWTTNCARTVEECDFTNGPLCNNTANSNWLLLDQNNYCIPKPACNAVGFDKILVTQGLEGTWTVKNIGSGTQNTRVRLEGCIKAWVNNIAFTPLTPNVFTGLISLAPGQEQSGTFVPQTSTVEFGGNYTDLFAATCSGNVCFEGLADGFTSLTISSGNLQAITSVTGSLKACVTYRSFDWNVTGTEAACETSADGKVFVNFTPAPGTLASDYEIRVGNGGAWTVSQAAVSGANTISGLPAGSYTVAVVYKPLANAVIPTSDATCGYCKASVTIGSATATLSCSSDPDCPGGAGDGSVTVTVGGNPGTVTYNWGGGNTNATLSGLTPGNYTVTVTYGPNGKCSKTTTCTVVAAPGVDFTVTPTNVVCNGANNGTIVVDPTSGTANYTISVTGQTNKPSNGAAVIYNNLAPGDYTITVTDANGCSTQKMVTITQPNPVSITCASDNTSCKGLSDGKIRVTSVTSDVGGPYKISVDQIAGGNNDIAESVQVIPYQATVGTGTYVITVKDKNDCIARCTTIVKDGFTPTINCVRTQIACFGGKGTITATASGTDADGNPVASTFDYVLSGSASASNTTGIFTGLSAGTYTVTATKTGNVGCSVACTGNIIVEPAQLSCIITGNNSVCRNEKITFIGPAGMTNYVWTVTGATFTGQGTVSIEVTAPASGSFEVKLKTQKTSTVDNTTLCESGECTKTVNVTVPTCPVIAPKTVCAGTQNVEYDAGSGYTNIVWSTSDPKISIASGQGTHKVRFNVATTALGPYTITFTARQNGCPISCEYILTVDPLPSIVLTPEQPVCRNPPTGKITVVASGGTQPYVFIIRQGSPMGTIITPTITNQTATGLTYNDLAPGTYYVEVIDKAGVGCSSDPGVQILAVQNPLDFTLTLDCENQVNGNVAVNLTNITGGAAAPNGYEYQVDGTAGTWIDLVNPIFLPVNSGDHTIYLREKGVATGCDPYGKVISTTCCKLDGVCKLTTPAPIVGCDLSGVPGPKTNPTDVFSGVTFCTEARIQVTTTNGGSLCGGGLTRTYTYVLYDDVIDNNIFDTGEPFIAGTCAETYTVTPPPVVINCPANNLTIPACTSADDAQTLLTNYKAQFSFTGGCNAVPSFSAVVLPNPCTGGTVSLTYTVTSDCDTKSCTKSIIRTVNPSITLNCADNVNVTTCKTQTEINDQFEDWLGDFSVTGGCNVTGRFDGEPKAPLACGGTTTVTYRVVDPFGCNTQTCTKTFTVTPPALVISCPEEKLFIPACTSVAEAQALLDAYKTQFSYTGGCNAVVTFSTVVFPELCVGGVLSIKYKVVSDCDRDSCIREIEIEALRPVSVGDTAFVDNDLDGLQEAGDQGLAGVTVTLYNATTNTTVTTNAYGFPLYPLVTDANGAYLFDSLAPGSYYVVFNKNTAVNGANYVPTIQNVNANGNDADDSDAHPTTGQTAATPFLNAGEKNLTLDAGFYLPVTVGDTAFVDNDFDGLQEAGDQGLAGVTVTLYNAANNTVVTTNAYGLPVVPQVTNANGAYLFDSLAVGSYYVVFNKNTAVNGANYVPTKEDVNANANDADDSDANPAGQTEPTGFLTSGQKNLTLDAGFYLPVTVGDTAFVDNDFDGLQEAGDQGLAGVTVTLYNAANNTVVTTNAYGLPVVPQVTNANGAYLFDSLAVGSYYVVFNKNTAVNGANYVPTKEDVNANANDADDSDANPAGQTEATGFLTSGQKNLTLDAGFYLPVSVGDTAFVDNDFDGLQEAGDQGLAGVTVTLYNAANNTVVTTNAYGLPVVPQVTNANGAYLFDSLAVGSYYVVFNKNTAVNGANYVPTKEDVNANANDADDSDANPAGQTEATGFLTSGQKNLTLDAGFYLPVTVGDTAFVDNDFDGLQEAGDQGLAGVTVTLYNAATNTVVTTNAYGLPVVPQVTNANGAYLFDSLAVGSYYVVFNKNTAVNGANYVPTKEDVNANANDADDSDANPVGQTEATGFLTSGQKNLTLDAGFYLPVTVGDTAFVDNDFDGLQEATDQGLAGVTVTLYNAANNTVVTTNAYGLPVVPQVTNANGAYLFDSLAVGSYYVVFNKNTAVNGANYVPTKEDVNANANDADDSDANPAGQTEATGFLTSGQKNLTLDAGFYLPVSVGDTAFVDNDFDGLQEAGDQGLAGVTVTLYNAATNTVVTTNAYGLPVVPQVTNANGAYLFDSLAVGSYYVVFNKNTAVNGANYVPTKEDVNANANDADDSDANPAGQTEATGFLTSGQKNLTLDAGFYLPVSVGDTAFIDNNGNGLQDPADQGFPGLTVTLYDATTNTVVTTNAYGLPVVPQVTDANGKYLFDSLAVGNYYVVFNKNTAVNGANYVPTKEDVNANANDVDDSDANPAGQTEPTGLLTSGQSNLTLDAGFYLPVVVGDTAFVDNDRDGLQEAGDQGLAGVTVTLFNAADNSPVTLDATGMPYTNTTTTGSDGSYLFTNLPPGSYYVVFDKSTAVNGANYAATILDVNSNGNDADDSDANPTTGRTAATPFLTSGQSNLTLDAGFYLPVTVGDTAFVDNNFNGLQDSNDQGLAGVTVTLYDALTNSVVTTNAYGDPVVPQVTDANGKYLFDSLAVGNYYVVFNKNTAVNGANYVPTKEDVNANANDADDSDANPAGQTEPTGLLTSGQRNLTLDAGFYLPVSVGDTAFVDNNGNGLQDPTDPGLPGVTVTLYDAVSNTPVTTNAYGLPVVPQVTDANGKYLFDSLAVGRYYVVFNVTTAVNGNLYSSTEPNVGNNDSKDSDADPFTGRTPATPLLTSGQSNTTLDAGYILCAPISCINVQVKLGNNCEVLITPELVLVGTTNYPSAAGFTFFVADMNGRPIPGNLVTGQYAGMRLRYSIQRNGCNDILCWGEILIEDGSRPRIARTSFTPDPVYCFDADFILNNPKTIGELGVKPSPRQIPAGTIVSGGNINDEVLNLGIAEFFYCDPTCKVSVKWSDKLEVYGCDSINATGTWGRIYRSWVATNCNGMIKDTVQVIVLKRPALSAFAFTGKGKKDPAAPAYDWTVTYNACSADKTLIKKEDWMPSINSFFHMLPGLDRRFFLDQVECNYSVQIKDTEFPICNGKGLKIDREIYVFDWCKGSIVDTFHVLIKIGDFEAPTLVLPHHPAVISTGPMDCTAAFPITVAGIKAQFGVEIQDSCSLTNISVSVYTKDRYVKGILVYEGPDNPYCQIKDANRVEEPTEREACCIVWEKVEYAIMNNQMIGVPVGRHVMKIEAFDGCYNSSTLCFEFEVKDKIAPVMKCDDDLHISLSNANGYVDGYAQVTAADIDEGSWDNCKLAWIAVRRNVPTSCTASFILKGYDSNGNGKIDAAPFDDPKDAPANWKWIVDGKEVVDGIDNNGDGDIFDRGEFFATKGGKIMTPLQDAVDFFCCDLAERVTIELWGADNADNPETENIDESNWNYCWNDVLIEDKVAPTCVAPWDITVDCDAKCLAQIDDARASTLCFGDVTITSGSDCANLDTVYTVTKNLKCGAGYIIRTWTLTKETAKGPIVITCSQKITVRGIHEYDICFPKDVSSDCKTPIIDTVLTDELACDILAVNVFDKRYDASDDECYKIFRTYTVINWCVYDDRCGDPMEEGHVYVVNRATFENYGKAAIYLLVRDEDRDGDEEFYLSQNTVINESKDLHILGDVAPKNTYKSTLNGKLPKCDANDEYYHSFMYTQIIKVYDEEAPVVTGIRDTFCTSATLCTANITKVVNIKDNCTDQVELENRQLMIAPNQTTDAGLMILYSTPRWSVKDLGNGQFEITVANLPEGTHDLIVVGRDECGNLSAATRIPFVVKDCKAPAPICINGLSTELMPNGAGAGMMTVWANDFVASEIYDCNGQGPETKDGLKLVKKYSINRVGDPVNQNKTSLELDCADAGENILVEIHAWDEAGNHDFCVTFIEVQDNRKVCPTGSNIDKGEISGIITTDDTEPVAGVNIEVSGGTQLNQNSSNNGTFSFNQLQKGSDFTVAAQMDKDHLNGVSTFDLVLLQKHILGVQSINNPYRLIAADVNNSKSISTLDMIQIRKLILNLDDRFKNVASWRFVDATYNFADQNNPWAETFPEVVNVNDLAGKVQANFIAIKMGDVNGSASVSSAATSEVRGAKAMILQTDEQALKTGQTYAVSIRAKDLHNIQGYQFTLQVDPASATIDNIEYNGVMKAEHFGFFPLSGQITTSFVRAPLAGATNTTLVGDDVLFTIHLKAESNIALSEVLNINSRLTPQEAYGVQDELMDVKLAVSDTYLSDKAALYQNTPNPFADQTAIDFYLPNASAAVLTIRDVKGSLLYQVEGNYAKGNNQVILKQEQLRASGVLYYTLETSDFTRTMKMVLLNK</sequence>
<dbReference type="eggNOG" id="COG2373">
    <property type="taxonomic scope" value="Bacteria"/>
</dbReference>
<dbReference type="CDD" id="cd14252">
    <property type="entry name" value="Dockerin_like"/>
    <property type="match status" value="1"/>
</dbReference>
<dbReference type="InterPro" id="IPR033764">
    <property type="entry name" value="Sdr_B"/>
</dbReference>
<feature type="domain" description="SD-repeat containing protein B" evidence="5">
    <location>
        <begin position="1749"/>
        <end position="1876"/>
    </location>
</feature>
<feature type="region of interest" description="Disordered" evidence="4">
    <location>
        <begin position="1707"/>
        <end position="1726"/>
    </location>
</feature>
<feature type="domain" description="SD-repeat containing protein B" evidence="5">
    <location>
        <begin position="1617"/>
        <end position="1744"/>
    </location>
</feature>
<dbReference type="SUPFAM" id="SSF117074">
    <property type="entry name" value="Hypothetical protein PA1324"/>
    <property type="match status" value="11"/>
</dbReference>
<feature type="domain" description="SD-repeat containing protein B" evidence="5">
    <location>
        <begin position="2013"/>
        <end position="2140"/>
    </location>
</feature>
<dbReference type="InterPro" id="IPR035986">
    <property type="entry name" value="PKD_dom_sf"/>
</dbReference>
<reference evidence="6 7" key="1">
    <citation type="journal article" date="2011" name="Stand. Genomic Sci.">
        <title>Complete genome sequence of Haliscomenobacter hydrossis type strain (O).</title>
        <authorList>
            <consortium name="US DOE Joint Genome Institute (JGI-PGF)"/>
            <person name="Daligault H."/>
            <person name="Lapidus A."/>
            <person name="Zeytun A."/>
            <person name="Nolan M."/>
            <person name="Lucas S."/>
            <person name="Del Rio T.G."/>
            <person name="Tice H."/>
            <person name="Cheng J.F."/>
            <person name="Tapia R."/>
            <person name="Han C."/>
            <person name="Goodwin L."/>
            <person name="Pitluck S."/>
            <person name="Liolios K."/>
            <person name="Pagani I."/>
            <person name="Ivanova N."/>
            <person name="Huntemann M."/>
            <person name="Mavromatis K."/>
            <person name="Mikhailova N."/>
            <person name="Pati A."/>
            <person name="Chen A."/>
            <person name="Palaniappan K."/>
            <person name="Land M."/>
            <person name="Hauser L."/>
            <person name="Brambilla E.M."/>
            <person name="Rohde M."/>
            <person name="Verbarg S."/>
            <person name="Goker M."/>
            <person name="Bristow J."/>
            <person name="Eisen J.A."/>
            <person name="Markowitz V."/>
            <person name="Hugenholtz P."/>
            <person name="Kyrpides N.C."/>
            <person name="Klenk H.P."/>
            <person name="Woyke T."/>
        </authorList>
    </citation>
    <scope>NUCLEOTIDE SEQUENCE [LARGE SCALE GENOMIC DNA]</scope>
    <source>
        <strain evidence="7">ATCC 27775 / DSM 1100 / LMG 10767 / O</strain>
    </source>
</reference>
<dbReference type="PANTHER" id="PTHR23303:SF15">
    <property type="entry name" value="COLOSSIN-A"/>
    <property type="match status" value="1"/>
</dbReference>
<feature type="domain" description="SD-repeat containing protein B" evidence="5">
    <location>
        <begin position="2277"/>
        <end position="2404"/>
    </location>
</feature>
<keyword evidence="3" id="KW-0732">Signal</keyword>
<dbReference type="GO" id="GO:0000272">
    <property type="term" value="P:polysaccharide catabolic process"/>
    <property type="evidence" value="ECO:0007669"/>
    <property type="project" value="InterPro"/>
</dbReference>
<dbReference type="STRING" id="760192.Halhy_5717"/>
<feature type="domain" description="SD-repeat containing protein B" evidence="5">
    <location>
        <begin position="2410"/>
        <end position="2538"/>
    </location>
</feature>
<evidence type="ECO:0000256" key="4">
    <source>
        <dbReference type="SAM" id="MobiDB-lite"/>
    </source>
</evidence>
<feature type="region of interest" description="Disordered" evidence="4">
    <location>
        <begin position="2502"/>
        <end position="2522"/>
    </location>
</feature>
<dbReference type="InterPro" id="IPR036439">
    <property type="entry name" value="Dockerin_dom_sf"/>
</dbReference>
<feature type="compositionally biased region" description="Polar residues" evidence="4">
    <location>
        <begin position="2648"/>
        <end position="2658"/>
    </location>
</feature>
<proteinExistence type="predicted"/>
<gene>
    <name evidence="6" type="ordered locus">Halhy_5717</name>
</gene>
<dbReference type="GO" id="GO:0005576">
    <property type="term" value="C:extracellular region"/>
    <property type="evidence" value="ECO:0007669"/>
    <property type="project" value="UniProtKB-SubCell"/>
</dbReference>
<feature type="domain" description="SD-repeat containing protein B" evidence="5">
    <location>
        <begin position="1352"/>
        <end position="1480"/>
    </location>
</feature>
<dbReference type="eggNOG" id="COG3209">
    <property type="taxonomic scope" value="Bacteria"/>
</dbReference>
<dbReference type="HOGENOM" id="CLU_223757_0_0_10"/>
<evidence type="ECO:0000313" key="7">
    <source>
        <dbReference type="Proteomes" id="UP000008461"/>
    </source>
</evidence>
<dbReference type="InterPro" id="IPR013783">
    <property type="entry name" value="Ig-like_fold"/>
</dbReference>
<dbReference type="eggNOG" id="COG3210">
    <property type="taxonomic scope" value="Bacteria"/>
</dbReference>
<feature type="region of interest" description="Disordered" evidence="4">
    <location>
        <begin position="2103"/>
        <end position="2122"/>
    </location>
</feature>
<dbReference type="Proteomes" id="UP000008461">
    <property type="component" value="Chromosome"/>
</dbReference>
<feature type="compositionally biased region" description="Polar residues" evidence="4">
    <location>
        <begin position="1590"/>
        <end position="1599"/>
    </location>
</feature>
<dbReference type="SUPFAM" id="SSF49299">
    <property type="entry name" value="PKD domain"/>
    <property type="match status" value="1"/>
</dbReference>
<feature type="region of interest" description="Disordered" evidence="4">
    <location>
        <begin position="2758"/>
        <end position="2789"/>
    </location>
</feature>
<reference key="2">
    <citation type="submission" date="2011-04" db="EMBL/GenBank/DDBJ databases">
        <title>Complete sequence of chromosome of Haliscomenobacter hydrossis DSM 1100.</title>
        <authorList>
            <consortium name="US DOE Joint Genome Institute (JGI-PGF)"/>
            <person name="Lucas S."/>
            <person name="Han J."/>
            <person name="Lapidus A."/>
            <person name="Bruce D."/>
            <person name="Goodwin L."/>
            <person name="Pitluck S."/>
            <person name="Peters L."/>
            <person name="Kyrpides N."/>
            <person name="Mavromatis K."/>
            <person name="Ivanova N."/>
            <person name="Ovchinnikova G."/>
            <person name="Pagani I."/>
            <person name="Daligault H."/>
            <person name="Detter J.C."/>
            <person name="Han C."/>
            <person name="Land M."/>
            <person name="Hauser L."/>
            <person name="Markowitz V."/>
            <person name="Cheng J.-F."/>
            <person name="Hugenholtz P."/>
            <person name="Woyke T."/>
            <person name="Wu D."/>
            <person name="Verbarg S."/>
            <person name="Frueling A."/>
            <person name="Brambilla E."/>
            <person name="Klenk H.-P."/>
            <person name="Eisen J.A."/>
        </authorList>
    </citation>
    <scope>NUCLEOTIDE SEQUENCE</scope>
    <source>
        <strain>DSM 1100</strain>
    </source>
</reference>
<feature type="region of interest" description="Disordered" evidence="4">
    <location>
        <begin position="2368"/>
        <end position="2392"/>
    </location>
</feature>
<dbReference type="GO" id="GO:0030246">
    <property type="term" value="F:carbohydrate binding"/>
    <property type="evidence" value="ECO:0007669"/>
    <property type="project" value="InterPro"/>
</dbReference>
<keyword evidence="7" id="KW-1185">Reference proteome</keyword>
<feature type="domain" description="SD-repeat containing protein B" evidence="5">
    <location>
        <begin position="1881"/>
        <end position="2008"/>
    </location>
</feature>
<dbReference type="Gene3D" id="2.60.40.10">
    <property type="entry name" value="Immunoglobulins"/>
    <property type="match status" value="11"/>
</dbReference>
<evidence type="ECO:0000256" key="2">
    <source>
        <dbReference type="ARBA" id="ARBA00022525"/>
    </source>
</evidence>
<feature type="compositionally biased region" description="Polar residues" evidence="4">
    <location>
        <begin position="2758"/>
        <end position="2768"/>
    </location>
</feature>
<evidence type="ECO:0000259" key="5">
    <source>
        <dbReference type="Pfam" id="PF17210"/>
    </source>
</evidence>
<dbReference type="OrthoDB" id="9807669at2"/>
<dbReference type="RefSeq" id="WP_013768069.1">
    <property type="nucleotide sequence ID" value="NC_015510.1"/>
</dbReference>
<feature type="region of interest" description="Disordered" evidence="4">
    <location>
        <begin position="1575"/>
        <end position="1599"/>
    </location>
</feature>
<name>F4KVW5_HALH1</name>
<dbReference type="PANTHER" id="PTHR23303">
    <property type="entry name" value="CARBOXYPEPTIDASE REGULATORY REGION-CONTAINING"/>
    <property type="match status" value="1"/>
</dbReference>
<dbReference type="EMBL" id="CP002691">
    <property type="protein sequence ID" value="AEE53540.1"/>
    <property type="molecule type" value="Genomic_DNA"/>
</dbReference>
<feature type="domain" description="SD-repeat containing protein B" evidence="5">
    <location>
        <begin position="2543"/>
        <end position="2670"/>
    </location>
</feature>
<dbReference type="Pfam" id="PF13573">
    <property type="entry name" value="SprB"/>
    <property type="match status" value="2"/>
</dbReference>
<evidence type="ECO:0000313" key="6">
    <source>
        <dbReference type="EMBL" id="AEE53540.1"/>
    </source>
</evidence>
<evidence type="ECO:0000256" key="1">
    <source>
        <dbReference type="ARBA" id="ARBA00004613"/>
    </source>
</evidence>
<dbReference type="Pfam" id="PF17210">
    <property type="entry name" value="SdrD_B"/>
    <property type="match status" value="11"/>
</dbReference>